<dbReference type="GO" id="GO:0032259">
    <property type="term" value="P:methylation"/>
    <property type="evidence" value="ECO:0007669"/>
    <property type="project" value="UniProtKB-KW"/>
</dbReference>
<comment type="catalytic activity">
    <reaction evidence="5">
        <text>a 2'-deoxyadenosine in DNA + S-adenosyl-L-methionine = an N(6)-methyl-2'-deoxyadenosine in DNA + S-adenosyl-L-homocysteine + H(+)</text>
        <dbReference type="Rhea" id="RHEA:15197"/>
        <dbReference type="Rhea" id="RHEA-COMP:12418"/>
        <dbReference type="Rhea" id="RHEA-COMP:12419"/>
        <dbReference type="ChEBI" id="CHEBI:15378"/>
        <dbReference type="ChEBI" id="CHEBI:57856"/>
        <dbReference type="ChEBI" id="CHEBI:59789"/>
        <dbReference type="ChEBI" id="CHEBI:90615"/>
        <dbReference type="ChEBI" id="CHEBI:90616"/>
        <dbReference type="EC" id="2.1.1.72"/>
    </reaction>
</comment>
<dbReference type="InterPro" id="IPR029063">
    <property type="entry name" value="SAM-dependent_MTases_sf"/>
</dbReference>
<evidence type="ECO:0000313" key="8">
    <source>
        <dbReference type="Proteomes" id="UP000733611"/>
    </source>
</evidence>
<evidence type="ECO:0000256" key="1">
    <source>
        <dbReference type="ARBA" id="ARBA00006594"/>
    </source>
</evidence>
<keyword evidence="4" id="KW-0808">Transferase</keyword>
<comment type="caution">
    <text evidence="7">The sequence shown here is derived from an EMBL/GenBank/DDBJ whole genome shotgun (WGS) entry which is preliminary data.</text>
</comment>
<feature type="domain" description="DNA methylase adenine-specific" evidence="6">
    <location>
        <begin position="140"/>
        <end position="223"/>
    </location>
</feature>
<dbReference type="EMBL" id="JAHLFE010000082">
    <property type="protein sequence ID" value="MBU3844065.1"/>
    <property type="molecule type" value="Genomic_DNA"/>
</dbReference>
<comment type="similarity">
    <text evidence="1">Belongs to the N(4)/N(6)-methyltransferase family.</text>
</comment>
<keyword evidence="3 7" id="KW-0489">Methyltransferase</keyword>
<dbReference type="Pfam" id="PF02384">
    <property type="entry name" value="N6_Mtase"/>
    <property type="match status" value="1"/>
</dbReference>
<proteinExistence type="inferred from homology"/>
<accession>A0A948TFF2</accession>
<evidence type="ECO:0000256" key="4">
    <source>
        <dbReference type="ARBA" id="ARBA00022679"/>
    </source>
</evidence>
<dbReference type="PANTHER" id="PTHR33841:SF1">
    <property type="entry name" value="DNA METHYLTRANSFERASE A"/>
    <property type="match status" value="1"/>
</dbReference>
<dbReference type="PRINTS" id="PR00507">
    <property type="entry name" value="N12N6MTFRASE"/>
</dbReference>
<evidence type="ECO:0000256" key="2">
    <source>
        <dbReference type="ARBA" id="ARBA00011900"/>
    </source>
</evidence>
<evidence type="ECO:0000313" key="7">
    <source>
        <dbReference type="EMBL" id="MBU3844065.1"/>
    </source>
</evidence>
<dbReference type="Proteomes" id="UP000733611">
    <property type="component" value="Unassembled WGS sequence"/>
</dbReference>
<dbReference type="PANTHER" id="PTHR33841">
    <property type="entry name" value="DNA METHYLTRANSFERASE YEEA-RELATED"/>
    <property type="match status" value="1"/>
</dbReference>
<dbReference type="InterPro" id="IPR003356">
    <property type="entry name" value="DNA_methylase_A-5"/>
</dbReference>
<dbReference type="EC" id="2.1.1.72" evidence="2"/>
<gene>
    <name evidence="7" type="ORF">H9847_04225</name>
</gene>
<dbReference type="GO" id="GO:0003677">
    <property type="term" value="F:DNA binding"/>
    <property type="evidence" value="ECO:0007669"/>
    <property type="project" value="InterPro"/>
</dbReference>
<reference evidence="7" key="2">
    <citation type="submission" date="2021-04" db="EMBL/GenBank/DDBJ databases">
        <authorList>
            <person name="Gilroy R."/>
        </authorList>
    </citation>
    <scope>NUCLEOTIDE SEQUENCE</scope>
    <source>
        <strain evidence="7">378</strain>
    </source>
</reference>
<evidence type="ECO:0000259" key="6">
    <source>
        <dbReference type="Pfam" id="PF02384"/>
    </source>
</evidence>
<evidence type="ECO:0000256" key="5">
    <source>
        <dbReference type="ARBA" id="ARBA00047942"/>
    </source>
</evidence>
<dbReference type="SUPFAM" id="SSF53335">
    <property type="entry name" value="S-adenosyl-L-methionine-dependent methyltransferases"/>
    <property type="match status" value="1"/>
</dbReference>
<reference evidence="7" key="1">
    <citation type="journal article" date="2021" name="PeerJ">
        <title>Extensive microbial diversity within the chicken gut microbiome revealed by metagenomics and culture.</title>
        <authorList>
            <person name="Gilroy R."/>
            <person name="Ravi A."/>
            <person name="Getino M."/>
            <person name="Pursley I."/>
            <person name="Horton D.L."/>
            <person name="Alikhan N.F."/>
            <person name="Baker D."/>
            <person name="Gharbi K."/>
            <person name="Hall N."/>
            <person name="Watson M."/>
            <person name="Adriaenssens E.M."/>
            <person name="Foster-Nyarko E."/>
            <person name="Jarju S."/>
            <person name="Secka A."/>
            <person name="Antonio M."/>
            <person name="Oren A."/>
            <person name="Chaudhuri R.R."/>
            <person name="La Ragione R."/>
            <person name="Hildebrand F."/>
            <person name="Pallen M.J."/>
        </authorList>
    </citation>
    <scope>NUCLEOTIDE SEQUENCE</scope>
    <source>
        <strain evidence="7">378</strain>
    </source>
</reference>
<dbReference type="AlphaFoldDB" id="A0A948TFF2"/>
<organism evidence="7 8">
    <name type="scientific">Candidatus Anaerobiospirillum pullicola</name>
    <dbReference type="NCBI Taxonomy" id="2838451"/>
    <lineage>
        <taxon>Bacteria</taxon>
        <taxon>Pseudomonadati</taxon>
        <taxon>Pseudomonadota</taxon>
        <taxon>Gammaproteobacteria</taxon>
        <taxon>Aeromonadales</taxon>
        <taxon>Succinivibrionaceae</taxon>
        <taxon>Anaerobiospirillum</taxon>
    </lineage>
</organism>
<sequence>MPRIIKRRGSYLEGYALKRFVPQVLKTYFYEDDYADAWDSVRIVLKGLSQGEPRLALPALGGLFKEEQCADLVGATVSNSVFYKAMRLLRYAELDKRFVLIDYRNIDTEEFGSMYEGLLELVPEIKGLNGVGQLAYKLCSLSGNERKSSGSYYTPDELVQSLIHTALDPVIESKLKANPQEPEQALLSLKVIDPTCGSGHFLLAAARRIAKHLEEVRAHGGEVSLSHGRSAPREPSALVPTMAFC</sequence>
<evidence type="ECO:0000256" key="3">
    <source>
        <dbReference type="ARBA" id="ARBA00022603"/>
    </source>
</evidence>
<dbReference type="InterPro" id="IPR050953">
    <property type="entry name" value="N4_N6_ade-DNA_methylase"/>
</dbReference>
<dbReference type="GO" id="GO:0008170">
    <property type="term" value="F:N-methyltransferase activity"/>
    <property type="evidence" value="ECO:0007669"/>
    <property type="project" value="InterPro"/>
</dbReference>
<dbReference type="GO" id="GO:0009007">
    <property type="term" value="F:site-specific DNA-methyltransferase (adenine-specific) activity"/>
    <property type="evidence" value="ECO:0007669"/>
    <property type="project" value="UniProtKB-EC"/>
</dbReference>
<protein>
    <recommendedName>
        <fullName evidence="2">site-specific DNA-methyltransferase (adenine-specific)</fullName>
        <ecNumber evidence="2">2.1.1.72</ecNumber>
    </recommendedName>
</protein>
<dbReference type="Gene3D" id="3.40.50.150">
    <property type="entry name" value="Vaccinia Virus protein VP39"/>
    <property type="match status" value="1"/>
</dbReference>
<name>A0A948TFF2_9GAMM</name>